<reference evidence="2 3" key="1">
    <citation type="submission" date="2018-10" db="EMBL/GenBank/DDBJ databases">
        <title>Sequencing the genomes of 1000 actinobacteria strains.</title>
        <authorList>
            <person name="Klenk H.-P."/>
        </authorList>
    </citation>
    <scope>NUCLEOTIDE SEQUENCE [LARGE SCALE GENOMIC DNA]</scope>
    <source>
        <strain evidence="2 3">DSM 43800</strain>
    </source>
</reference>
<protein>
    <submittedName>
        <fullName evidence="2">Uncharacterized protein</fullName>
    </submittedName>
</protein>
<accession>A0A495VYZ7</accession>
<feature type="region of interest" description="Disordered" evidence="1">
    <location>
        <begin position="32"/>
        <end position="60"/>
    </location>
</feature>
<gene>
    <name evidence="2" type="ORF">C8E97_3298</name>
</gene>
<name>A0A495VYZ7_9PSEU</name>
<proteinExistence type="predicted"/>
<evidence type="ECO:0000256" key="1">
    <source>
        <dbReference type="SAM" id="MobiDB-lite"/>
    </source>
</evidence>
<evidence type="ECO:0000313" key="2">
    <source>
        <dbReference type="EMBL" id="RKT54651.1"/>
    </source>
</evidence>
<sequence length="60" mass="6195">MTSAEGGILRSLLVGLLLSAALVGAVAALGGGEEAGQHPRWSPSQNSYVDDDLPHGRIPW</sequence>
<dbReference type="AlphaFoldDB" id="A0A495VYZ7"/>
<comment type="caution">
    <text evidence="2">The sequence shown here is derived from an EMBL/GenBank/DDBJ whole genome shotgun (WGS) entry which is preliminary data.</text>
</comment>
<evidence type="ECO:0000313" key="3">
    <source>
        <dbReference type="Proteomes" id="UP000282084"/>
    </source>
</evidence>
<dbReference type="Proteomes" id="UP000282084">
    <property type="component" value="Unassembled WGS sequence"/>
</dbReference>
<keyword evidence="3" id="KW-1185">Reference proteome</keyword>
<dbReference type="EMBL" id="RBXO01000001">
    <property type="protein sequence ID" value="RKT54651.1"/>
    <property type="molecule type" value="Genomic_DNA"/>
</dbReference>
<organism evidence="2 3">
    <name type="scientific">Saccharothrix australiensis</name>
    <dbReference type="NCBI Taxonomy" id="2072"/>
    <lineage>
        <taxon>Bacteria</taxon>
        <taxon>Bacillati</taxon>
        <taxon>Actinomycetota</taxon>
        <taxon>Actinomycetes</taxon>
        <taxon>Pseudonocardiales</taxon>
        <taxon>Pseudonocardiaceae</taxon>
        <taxon>Saccharothrix</taxon>
    </lineage>
</organism>